<dbReference type="Proteomes" id="UP000762676">
    <property type="component" value="Unassembled WGS sequence"/>
</dbReference>
<feature type="region of interest" description="Disordered" evidence="1">
    <location>
        <begin position="1"/>
        <end position="29"/>
    </location>
</feature>
<comment type="caution">
    <text evidence="3">The sequence shown here is derived from an EMBL/GenBank/DDBJ whole genome shotgun (WGS) entry which is preliminary data.</text>
</comment>
<evidence type="ECO:0000313" key="4">
    <source>
        <dbReference type="Proteomes" id="UP000762676"/>
    </source>
</evidence>
<feature type="transmembrane region" description="Helical" evidence="2">
    <location>
        <begin position="38"/>
        <end position="61"/>
    </location>
</feature>
<keyword evidence="4" id="KW-1185">Reference proteome</keyword>
<evidence type="ECO:0000256" key="1">
    <source>
        <dbReference type="SAM" id="MobiDB-lite"/>
    </source>
</evidence>
<keyword evidence="2" id="KW-0812">Transmembrane</keyword>
<evidence type="ECO:0000256" key="2">
    <source>
        <dbReference type="SAM" id="Phobius"/>
    </source>
</evidence>
<dbReference type="EMBL" id="BMAT01008900">
    <property type="protein sequence ID" value="GFR94906.1"/>
    <property type="molecule type" value="Genomic_DNA"/>
</dbReference>
<reference evidence="3 4" key="1">
    <citation type="journal article" date="2021" name="Elife">
        <title>Chloroplast acquisition without the gene transfer in kleptoplastic sea slugs, Plakobranchus ocellatus.</title>
        <authorList>
            <person name="Maeda T."/>
            <person name="Takahashi S."/>
            <person name="Yoshida T."/>
            <person name="Shimamura S."/>
            <person name="Takaki Y."/>
            <person name="Nagai Y."/>
            <person name="Toyoda A."/>
            <person name="Suzuki Y."/>
            <person name="Arimoto A."/>
            <person name="Ishii H."/>
            <person name="Satoh N."/>
            <person name="Nishiyama T."/>
            <person name="Hasebe M."/>
            <person name="Maruyama T."/>
            <person name="Minagawa J."/>
            <person name="Obokata J."/>
            <person name="Shigenobu S."/>
        </authorList>
    </citation>
    <scope>NUCLEOTIDE SEQUENCE [LARGE SCALE GENOMIC DNA]</scope>
</reference>
<gene>
    <name evidence="3" type="ORF">ElyMa_004416000</name>
</gene>
<keyword evidence="2" id="KW-1133">Transmembrane helix</keyword>
<accession>A0AAV4HCZ4</accession>
<sequence>MVRVVPGPESTPGASSSAKDHQLTMRKQAKGWTHPEHWIVATVATVVQFGAVILFIVAAYVTPSFTDRRAE</sequence>
<keyword evidence="2" id="KW-0472">Membrane</keyword>
<organism evidence="3 4">
    <name type="scientific">Elysia marginata</name>
    <dbReference type="NCBI Taxonomy" id="1093978"/>
    <lineage>
        <taxon>Eukaryota</taxon>
        <taxon>Metazoa</taxon>
        <taxon>Spiralia</taxon>
        <taxon>Lophotrochozoa</taxon>
        <taxon>Mollusca</taxon>
        <taxon>Gastropoda</taxon>
        <taxon>Heterobranchia</taxon>
        <taxon>Euthyneura</taxon>
        <taxon>Panpulmonata</taxon>
        <taxon>Sacoglossa</taxon>
        <taxon>Placobranchoidea</taxon>
        <taxon>Plakobranchidae</taxon>
        <taxon>Elysia</taxon>
    </lineage>
</organism>
<protein>
    <submittedName>
        <fullName evidence="3">Uncharacterized protein</fullName>
    </submittedName>
</protein>
<evidence type="ECO:0000313" key="3">
    <source>
        <dbReference type="EMBL" id="GFR94906.1"/>
    </source>
</evidence>
<dbReference type="AlphaFoldDB" id="A0AAV4HCZ4"/>
<proteinExistence type="predicted"/>
<name>A0AAV4HCZ4_9GAST</name>